<name>A0A8J4XW95_CHIOP</name>
<accession>A0A8J4XW95</accession>
<sequence length="278" mass="31284">MLTPPIYRGLSLGTERDMKFRNSMVRPGKGDPAEAYHAYIGDELSRTITDWERVERVVETDNIDGGILSYNASVNISELARCNIEELITYVFAYLHLHPDSAANVTGGAYRNLGPELHPSEVLVNTLIKSGHSQGLMRMMDTAFSFRVEDRSHRVRLFARLFIRRGKRLMRHIKYALPSDPVDVVWKLAKLKADEMDYNLGPVPFDEDDLVAGLDEVGMSVAPARGVCCKELRKRPMTVVNPTLYRLEHSIEGDWASEGQWKISNITTYGLTAAASQL</sequence>
<dbReference type="AlphaFoldDB" id="A0A8J4XW95"/>
<evidence type="ECO:0000313" key="1">
    <source>
        <dbReference type="EMBL" id="KAG0715360.1"/>
    </source>
</evidence>
<evidence type="ECO:0000313" key="2">
    <source>
        <dbReference type="Proteomes" id="UP000770661"/>
    </source>
</evidence>
<organism evidence="1 2">
    <name type="scientific">Chionoecetes opilio</name>
    <name type="common">Atlantic snow crab</name>
    <name type="synonym">Cancer opilio</name>
    <dbReference type="NCBI Taxonomy" id="41210"/>
    <lineage>
        <taxon>Eukaryota</taxon>
        <taxon>Metazoa</taxon>
        <taxon>Ecdysozoa</taxon>
        <taxon>Arthropoda</taxon>
        <taxon>Crustacea</taxon>
        <taxon>Multicrustacea</taxon>
        <taxon>Malacostraca</taxon>
        <taxon>Eumalacostraca</taxon>
        <taxon>Eucarida</taxon>
        <taxon>Decapoda</taxon>
        <taxon>Pleocyemata</taxon>
        <taxon>Brachyura</taxon>
        <taxon>Eubrachyura</taxon>
        <taxon>Majoidea</taxon>
        <taxon>Majidae</taxon>
        <taxon>Chionoecetes</taxon>
    </lineage>
</organism>
<dbReference type="EMBL" id="JACEEZ010019764">
    <property type="protein sequence ID" value="KAG0715360.1"/>
    <property type="molecule type" value="Genomic_DNA"/>
</dbReference>
<comment type="caution">
    <text evidence="1">The sequence shown here is derived from an EMBL/GenBank/DDBJ whole genome shotgun (WGS) entry which is preliminary data.</text>
</comment>
<keyword evidence="2" id="KW-1185">Reference proteome</keyword>
<reference evidence="1" key="1">
    <citation type="submission" date="2020-07" db="EMBL/GenBank/DDBJ databases">
        <title>The High-quality genome of the commercially important snow crab, Chionoecetes opilio.</title>
        <authorList>
            <person name="Jeong J.-H."/>
            <person name="Ryu S."/>
        </authorList>
    </citation>
    <scope>NUCLEOTIDE SEQUENCE</scope>
    <source>
        <strain evidence="1">MADBK_172401_WGS</strain>
        <tissue evidence="1">Digestive gland</tissue>
    </source>
</reference>
<gene>
    <name evidence="1" type="ORF">GWK47_012070</name>
</gene>
<dbReference type="Proteomes" id="UP000770661">
    <property type="component" value="Unassembled WGS sequence"/>
</dbReference>
<proteinExistence type="predicted"/>
<protein>
    <submittedName>
        <fullName evidence="1">Uncharacterized protein</fullName>
    </submittedName>
</protein>